<reference evidence="9 10" key="1">
    <citation type="submission" date="2016-11" db="EMBL/GenBank/DDBJ databases">
        <authorList>
            <person name="Jaros S."/>
            <person name="Januszkiewicz K."/>
            <person name="Wedrychowicz H."/>
        </authorList>
    </citation>
    <scope>NUCLEOTIDE SEQUENCE [LARGE SCALE GENOMIC DNA]</scope>
    <source>
        <strain evidence="9 10">HD4</strain>
    </source>
</reference>
<dbReference type="GO" id="GO:0005886">
    <property type="term" value="C:plasma membrane"/>
    <property type="evidence" value="ECO:0007669"/>
    <property type="project" value="UniProtKB-SubCell"/>
</dbReference>
<dbReference type="PANTHER" id="PTHR40074:SF2">
    <property type="entry name" value="O-ACETYLTRANSFERASE WECH"/>
    <property type="match status" value="1"/>
</dbReference>
<evidence type="ECO:0000256" key="6">
    <source>
        <dbReference type="ARBA" id="ARBA00023136"/>
    </source>
</evidence>
<gene>
    <name evidence="9" type="ORF">SAMN05216582_13922</name>
</gene>
<evidence type="ECO:0000259" key="8">
    <source>
        <dbReference type="Pfam" id="PF01757"/>
    </source>
</evidence>
<feature type="transmembrane region" description="Helical" evidence="7">
    <location>
        <begin position="129"/>
        <end position="146"/>
    </location>
</feature>
<dbReference type="OrthoDB" id="6623990at2"/>
<dbReference type="GO" id="GO:0016413">
    <property type="term" value="F:O-acetyltransferase activity"/>
    <property type="evidence" value="ECO:0007669"/>
    <property type="project" value="TreeGrafter"/>
</dbReference>
<feature type="transmembrane region" description="Helical" evidence="7">
    <location>
        <begin position="90"/>
        <end position="109"/>
    </location>
</feature>
<feature type="transmembrane region" description="Helical" evidence="7">
    <location>
        <begin position="48"/>
        <end position="69"/>
    </location>
</feature>
<dbReference type="RefSeq" id="WP_073092727.1">
    <property type="nucleotide sequence ID" value="NZ_FRBC01000039.1"/>
</dbReference>
<feature type="transmembrane region" description="Helical" evidence="7">
    <location>
        <begin position="158"/>
        <end position="175"/>
    </location>
</feature>
<keyword evidence="6 7" id="KW-0472">Membrane</keyword>
<name>A0A1M6XN64_SELRU</name>
<feature type="transmembrane region" description="Helical" evidence="7">
    <location>
        <begin position="238"/>
        <end position="260"/>
    </location>
</feature>
<dbReference type="AlphaFoldDB" id="A0A1M6XN64"/>
<comment type="subcellular location">
    <subcellularLocation>
        <location evidence="1">Cell membrane</location>
        <topology evidence="1">Multi-pass membrane protein</topology>
    </subcellularLocation>
</comment>
<evidence type="ECO:0000256" key="4">
    <source>
        <dbReference type="ARBA" id="ARBA00022692"/>
    </source>
</evidence>
<dbReference type="Proteomes" id="UP000184263">
    <property type="component" value="Unassembled WGS sequence"/>
</dbReference>
<dbReference type="GO" id="GO:0009246">
    <property type="term" value="P:enterobacterial common antigen biosynthetic process"/>
    <property type="evidence" value="ECO:0007669"/>
    <property type="project" value="TreeGrafter"/>
</dbReference>
<evidence type="ECO:0000313" key="9">
    <source>
        <dbReference type="EMBL" id="SHL07356.1"/>
    </source>
</evidence>
<evidence type="ECO:0000256" key="1">
    <source>
        <dbReference type="ARBA" id="ARBA00004651"/>
    </source>
</evidence>
<dbReference type="InterPro" id="IPR002656">
    <property type="entry name" value="Acyl_transf_3_dom"/>
</dbReference>
<dbReference type="Pfam" id="PF01757">
    <property type="entry name" value="Acyl_transf_3"/>
    <property type="match status" value="1"/>
</dbReference>
<keyword evidence="3" id="KW-1003">Cell membrane</keyword>
<keyword evidence="4 7" id="KW-0812">Transmembrane</keyword>
<evidence type="ECO:0000256" key="5">
    <source>
        <dbReference type="ARBA" id="ARBA00022989"/>
    </source>
</evidence>
<feature type="domain" description="Acyltransferase 3" evidence="8">
    <location>
        <begin position="5"/>
        <end position="316"/>
    </location>
</feature>
<comment type="similarity">
    <text evidence="2">Belongs to the acyltransferase 3 family.</text>
</comment>
<dbReference type="EMBL" id="FRBC01000039">
    <property type="protein sequence ID" value="SHL07356.1"/>
    <property type="molecule type" value="Genomic_DNA"/>
</dbReference>
<organism evidence="9 10">
    <name type="scientific">Selenomonas ruminantium</name>
    <dbReference type="NCBI Taxonomy" id="971"/>
    <lineage>
        <taxon>Bacteria</taxon>
        <taxon>Bacillati</taxon>
        <taxon>Bacillota</taxon>
        <taxon>Negativicutes</taxon>
        <taxon>Selenomonadales</taxon>
        <taxon>Selenomonadaceae</taxon>
        <taxon>Selenomonas</taxon>
    </lineage>
</organism>
<proteinExistence type="inferred from homology"/>
<feature type="transmembrane region" description="Helical" evidence="7">
    <location>
        <begin position="209"/>
        <end position="232"/>
    </location>
</feature>
<feature type="transmembrane region" description="Helical" evidence="7">
    <location>
        <begin position="296"/>
        <end position="318"/>
    </location>
</feature>
<keyword evidence="5 7" id="KW-1133">Transmembrane helix</keyword>
<sequence>MRLDFITNIKTSMMIMVVFYHCCMFYTGDWGKVFDVTGDERIIAFTAWLNSFHVPAFVMASGYLLYYLAVEKKHYFSTKDFLGRKVQRILKPYVLTSLLWVCPIHYFLFGGSGSDFFYKYVLGISPSQLWFLLMLWWLLVGFYLALSRRMLMFGKRDAIICVLLFAGGVLFARLAHNMLQIGSAMQMSIYFYFGCYLRYKKLQPTRNKVFVATLLALVSGYTVLFAEIRYIAGMIKPVFTLAELYLIYCLGQITVEAYLFKTNLWRELSRTSYEIFLIHQQIIYFCIRVFHPRLSMWETIACTFMTTMVVSWLICWGIDGIAKKGRGVFGKV</sequence>
<evidence type="ECO:0000256" key="3">
    <source>
        <dbReference type="ARBA" id="ARBA00022475"/>
    </source>
</evidence>
<evidence type="ECO:0000256" key="7">
    <source>
        <dbReference type="SAM" id="Phobius"/>
    </source>
</evidence>
<evidence type="ECO:0000256" key="2">
    <source>
        <dbReference type="ARBA" id="ARBA00007400"/>
    </source>
</evidence>
<accession>A0A1M6XN64</accession>
<protein>
    <submittedName>
        <fullName evidence="9">Fucose 4-O-acetylase</fullName>
    </submittedName>
</protein>
<evidence type="ECO:0000313" key="10">
    <source>
        <dbReference type="Proteomes" id="UP000184263"/>
    </source>
</evidence>
<feature type="transmembrane region" description="Helical" evidence="7">
    <location>
        <begin position="12"/>
        <end position="28"/>
    </location>
</feature>
<dbReference type="PANTHER" id="PTHR40074">
    <property type="entry name" value="O-ACETYLTRANSFERASE WECH"/>
    <property type="match status" value="1"/>
</dbReference>